<organism evidence="10 11">
    <name type="scientific">Talaromyces amestolkiae</name>
    <dbReference type="NCBI Taxonomy" id="1196081"/>
    <lineage>
        <taxon>Eukaryota</taxon>
        <taxon>Fungi</taxon>
        <taxon>Dikarya</taxon>
        <taxon>Ascomycota</taxon>
        <taxon>Pezizomycotina</taxon>
        <taxon>Eurotiomycetes</taxon>
        <taxon>Eurotiomycetidae</taxon>
        <taxon>Eurotiales</taxon>
        <taxon>Trichocomaceae</taxon>
        <taxon>Talaromyces</taxon>
        <taxon>Talaromyces sect. Talaromyces</taxon>
    </lineage>
</organism>
<comment type="similarity">
    <text evidence="2 7">Belongs to the Mediator complex subunit 1 family.</text>
</comment>
<dbReference type="Pfam" id="PF10744">
    <property type="entry name" value="Med1"/>
    <property type="match status" value="1"/>
</dbReference>
<dbReference type="EMBL" id="MIKG01000008">
    <property type="protein sequence ID" value="RAO68669.1"/>
    <property type="molecule type" value="Genomic_DNA"/>
</dbReference>
<evidence type="ECO:0000256" key="7">
    <source>
        <dbReference type="RuleBase" id="RU364059"/>
    </source>
</evidence>
<comment type="caution">
    <text evidence="10">The sequence shown here is derived from an EMBL/GenBank/DDBJ whole genome shotgun (WGS) entry which is preliminary data.</text>
</comment>
<dbReference type="GO" id="GO:0016592">
    <property type="term" value="C:mediator complex"/>
    <property type="evidence" value="ECO:0007669"/>
    <property type="project" value="InterPro"/>
</dbReference>
<evidence type="ECO:0000313" key="11">
    <source>
        <dbReference type="Proteomes" id="UP000249363"/>
    </source>
</evidence>
<dbReference type="GO" id="GO:0045944">
    <property type="term" value="P:positive regulation of transcription by RNA polymerase II"/>
    <property type="evidence" value="ECO:0007669"/>
    <property type="project" value="UniProtKB-ARBA"/>
</dbReference>
<evidence type="ECO:0000256" key="3">
    <source>
        <dbReference type="ARBA" id="ARBA00023015"/>
    </source>
</evidence>
<evidence type="ECO:0000256" key="5">
    <source>
        <dbReference type="ARBA" id="ARBA00023163"/>
    </source>
</evidence>
<dbReference type="PANTHER" id="PTHR35041:SF4">
    <property type="entry name" value="MEDIATOR OF RNA POLYMERASE II TRANSCRIPTION SUBUNIT 1"/>
    <property type="match status" value="1"/>
</dbReference>
<evidence type="ECO:0000256" key="1">
    <source>
        <dbReference type="ARBA" id="ARBA00004123"/>
    </source>
</evidence>
<dbReference type="AlphaFoldDB" id="A0A364KYQ6"/>
<gene>
    <name evidence="10" type="ORF">BHQ10_004681</name>
</gene>
<name>A0A364KYQ6_TALAM</name>
<dbReference type="PANTHER" id="PTHR35041">
    <property type="entry name" value="MEDIATOR OF RNA POLYMERASE II TRANSCRIPTION SUBUNIT 1"/>
    <property type="match status" value="1"/>
</dbReference>
<evidence type="ECO:0000256" key="2">
    <source>
        <dbReference type="ARBA" id="ARBA00006210"/>
    </source>
</evidence>
<feature type="region of interest" description="Disordered" evidence="8">
    <location>
        <begin position="1"/>
        <end position="66"/>
    </location>
</feature>
<evidence type="ECO:0000259" key="9">
    <source>
        <dbReference type="Pfam" id="PF10744"/>
    </source>
</evidence>
<dbReference type="STRING" id="1196081.A0A364KYQ6"/>
<reference evidence="10 11" key="1">
    <citation type="journal article" date="2017" name="Biotechnol. Biofuels">
        <title>Differential beta-glucosidase expression as a function of carbon source availability in Talaromyces amestolkiae: a genomic and proteomic approach.</title>
        <authorList>
            <person name="de Eugenio L.I."/>
            <person name="Mendez-Liter J.A."/>
            <person name="Nieto-Dominguez M."/>
            <person name="Alonso L."/>
            <person name="Gil-Munoz J."/>
            <person name="Barriuso J."/>
            <person name="Prieto A."/>
            <person name="Martinez M.J."/>
        </authorList>
    </citation>
    <scope>NUCLEOTIDE SEQUENCE [LARGE SCALE GENOMIC DNA]</scope>
    <source>
        <strain evidence="10 11">CIB</strain>
    </source>
</reference>
<dbReference type="GO" id="GO:0003712">
    <property type="term" value="F:transcription coregulator activity"/>
    <property type="evidence" value="ECO:0007669"/>
    <property type="project" value="InterPro"/>
</dbReference>
<sequence length="717" mass="78601">MATPSRPNPGATPTHLTSSPHPSAVPMGRGLSHKSPSNIKTPSASGTVHGHHLSTSSHQGATPLTATAGLDDPVSLSSPSALLALGGFTGMTPALNVQDGLVSSGMNDSDIRALAFGLGGSRNHEEERRKRIEEVVQILRGRVAGRGVSREAVERLGRLEGFESIWQDDSLSIAGNSVDLEIEFYPGEDNVKDVSLSYASLEGESESERRDEATSVLKSDLIQTPEGRENRTWKSLKGFQNNLERLAKLDHLSQEINCFEAVESLFDSLQKVWDAENRRGNFYSVFDHICAGSIGRPSLHKRGRVGMGLEYWVDGHQILNANHIKKSEDSMAVDTDDNDADIQDKLRSVTIECEEGFPSLRISKEWVGTEVLSTVETNDTANSSETVVNWIEPPPILQPSVSGLDTGMVGSGTANRRFVAKLEPHIHVPLLIANDIYRHLGLAIPQEYRTTTYDDLLVSGWTSGSMDSNESMASESLEMPEKRRRTAVLSFNEKNEPVQRNHSYSFQAFEAAPGMTIREFPFSHPRQLADIFPILRQYSLLATLLQKVFPRKEIISRSAQSKGSSKASDTLSMSGNSTATTEQISMLSNGDTNEDLLNSLLRESTDSTGTISIYNDPQTGDNSDIRVDITLRTQVGQAPLIILSITLPETRQKASVSFEIRLNGRVNVIQVSDLAGSESQNDQSLAKIHKRLNRVLEVSEDLSILVEYVVGRLRGMS</sequence>
<dbReference type="InterPro" id="IPR019680">
    <property type="entry name" value="Mediator_Med1"/>
</dbReference>
<comment type="subcellular location">
    <subcellularLocation>
        <location evidence="1 7">Nucleus</location>
    </subcellularLocation>
</comment>
<keyword evidence="5 7" id="KW-0804">Transcription</keyword>
<feature type="compositionally biased region" description="Polar residues" evidence="8">
    <location>
        <begin position="34"/>
        <end position="46"/>
    </location>
</feature>
<evidence type="ECO:0000256" key="8">
    <source>
        <dbReference type="SAM" id="MobiDB-lite"/>
    </source>
</evidence>
<evidence type="ECO:0000256" key="6">
    <source>
        <dbReference type="ARBA" id="ARBA00023242"/>
    </source>
</evidence>
<keyword evidence="3 7" id="KW-0805">Transcription regulation</keyword>
<comment type="function">
    <text evidence="7">Component of the Mediator complex, a coactivator involved in the regulated transcription of nearly all RNA polymerase II-dependent genes. Mediator functions as a bridge to convey information from gene-specific regulatory proteins to the basal RNA polymerase II transcription machinery. Mediator is recruited to promoters by direct interactions with regulatory proteins and serves as a scaffold for the assembly of a functional preinitiation complex with RNA polymerase II and the general transcription factors.</text>
</comment>
<feature type="compositionally biased region" description="Polar residues" evidence="8">
    <location>
        <begin position="557"/>
        <end position="589"/>
    </location>
</feature>
<feature type="region of interest" description="Disordered" evidence="8">
    <location>
        <begin position="556"/>
        <end position="589"/>
    </location>
</feature>
<keyword evidence="4 7" id="KW-0010">Activator</keyword>
<accession>A0A364KYQ6</accession>
<proteinExistence type="inferred from homology"/>
<protein>
    <recommendedName>
        <fullName evidence="7">Mediator of RNA polymerase II transcription subunit 1</fullName>
    </recommendedName>
    <alternativeName>
        <fullName evidence="7">Mediator complex subunit 1</fullName>
    </alternativeName>
</protein>
<evidence type="ECO:0000256" key="4">
    <source>
        <dbReference type="ARBA" id="ARBA00023159"/>
    </source>
</evidence>
<dbReference type="Proteomes" id="UP000249363">
    <property type="component" value="Unassembled WGS sequence"/>
</dbReference>
<keyword evidence="6 7" id="KW-0539">Nucleus</keyword>
<evidence type="ECO:0000313" key="10">
    <source>
        <dbReference type="EMBL" id="RAO68669.1"/>
    </source>
</evidence>
<feature type="compositionally biased region" description="Polar residues" evidence="8">
    <location>
        <begin position="53"/>
        <end position="65"/>
    </location>
</feature>
<keyword evidence="11" id="KW-1185">Reference proteome</keyword>
<dbReference type="GeneID" id="63793897"/>
<feature type="domain" description="Mediator complex subunit Med1" evidence="9">
    <location>
        <begin position="133"/>
        <end position="549"/>
    </location>
</feature>
<dbReference type="RefSeq" id="XP_040733185.1">
    <property type="nucleotide sequence ID" value="XM_040877073.1"/>
</dbReference>
<dbReference type="OrthoDB" id="1936100at2759"/>